<feature type="domain" description="TonB-dependent receptor-like beta-barrel" evidence="6">
    <location>
        <begin position="438"/>
        <end position="974"/>
    </location>
</feature>
<keyword evidence="8" id="KW-0675">Receptor</keyword>
<dbReference type="InterPro" id="IPR000531">
    <property type="entry name" value="Beta-barrel_TonB"/>
</dbReference>
<dbReference type="AlphaFoldDB" id="A0A6H2DKA0"/>
<dbReference type="InterPro" id="IPR012910">
    <property type="entry name" value="Plug_dom"/>
</dbReference>
<comment type="subcellular location">
    <subcellularLocation>
        <location evidence="1 4">Cell outer membrane</location>
    </subcellularLocation>
</comment>
<dbReference type="PANTHER" id="PTHR47234:SF2">
    <property type="entry name" value="TONB-DEPENDENT RECEPTOR"/>
    <property type="match status" value="1"/>
</dbReference>
<evidence type="ECO:0000256" key="1">
    <source>
        <dbReference type="ARBA" id="ARBA00004442"/>
    </source>
</evidence>
<dbReference type="Pfam" id="PF00593">
    <property type="entry name" value="TonB_dep_Rec_b-barrel"/>
    <property type="match status" value="1"/>
</dbReference>
<dbReference type="Pfam" id="PF07715">
    <property type="entry name" value="Plug"/>
    <property type="match status" value="1"/>
</dbReference>
<dbReference type="PANTHER" id="PTHR47234">
    <property type="match status" value="1"/>
</dbReference>
<feature type="chain" id="PRO_5026202325" evidence="5">
    <location>
        <begin position="26"/>
        <end position="1008"/>
    </location>
</feature>
<comment type="similarity">
    <text evidence="4">Belongs to the TonB-dependent receptor family.</text>
</comment>
<accession>A0A6H2DKA0</accession>
<dbReference type="RefSeq" id="WP_168818256.1">
    <property type="nucleotide sequence ID" value="NZ_CP051217.1"/>
</dbReference>
<organism evidence="8 9">
    <name type="scientific">Parasphingorhabdus halotolerans</name>
    <dbReference type="NCBI Taxonomy" id="2725558"/>
    <lineage>
        <taxon>Bacteria</taxon>
        <taxon>Pseudomonadati</taxon>
        <taxon>Pseudomonadota</taxon>
        <taxon>Alphaproteobacteria</taxon>
        <taxon>Sphingomonadales</taxon>
        <taxon>Sphingomonadaceae</taxon>
        <taxon>Parasphingorhabdus</taxon>
    </lineage>
</organism>
<dbReference type="InterPro" id="IPR037066">
    <property type="entry name" value="Plug_dom_sf"/>
</dbReference>
<dbReference type="GO" id="GO:0009279">
    <property type="term" value="C:cell outer membrane"/>
    <property type="evidence" value="ECO:0007669"/>
    <property type="project" value="UniProtKB-SubCell"/>
</dbReference>
<evidence type="ECO:0000256" key="4">
    <source>
        <dbReference type="RuleBase" id="RU003357"/>
    </source>
</evidence>
<dbReference type="InterPro" id="IPR036942">
    <property type="entry name" value="Beta-barrel_TonB_sf"/>
</dbReference>
<feature type="signal peptide" evidence="5">
    <location>
        <begin position="1"/>
        <end position="25"/>
    </location>
</feature>
<dbReference type="Proteomes" id="UP000501600">
    <property type="component" value="Chromosome"/>
</dbReference>
<evidence type="ECO:0000259" key="7">
    <source>
        <dbReference type="Pfam" id="PF07715"/>
    </source>
</evidence>
<name>A0A6H2DKA0_9SPHN</name>
<evidence type="ECO:0000256" key="2">
    <source>
        <dbReference type="ARBA" id="ARBA00023136"/>
    </source>
</evidence>
<keyword evidence="5" id="KW-0732">Signal</keyword>
<keyword evidence="4" id="KW-0798">TonB box</keyword>
<keyword evidence="9" id="KW-1185">Reference proteome</keyword>
<keyword evidence="2 4" id="KW-0472">Membrane</keyword>
<dbReference type="KEGG" id="phao:HF685_03095"/>
<keyword evidence="3" id="KW-0998">Cell outer membrane</keyword>
<dbReference type="EMBL" id="CP051217">
    <property type="protein sequence ID" value="QJB68413.1"/>
    <property type="molecule type" value="Genomic_DNA"/>
</dbReference>
<feature type="domain" description="TonB-dependent receptor plug" evidence="7">
    <location>
        <begin position="54"/>
        <end position="173"/>
    </location>
</feature>
<evidence type="ECO:0000259" key="6">
    <source>
        <dbReference type="Pfam" id="PF00593"/>
    </source>
</evidence>
<evidence type="ECO:0000256" key="3">
    <source>
        <dbReference type="ARBA" id="ARBA00023237"/>
    </source>
</evidence>
<evidence type="ECO:0000313" key="9">
    <source>
        <dbReference type="Proteomes" id="UP000501600"/>
    </source>
</evidence>
<gene>
    <name evidence="8" type="ORF">HF685_03095</name>
</gene>
<reference evidence="8 9" key="1">
    <citation type="submission" date="2020-04" db="EMBL/GenBank/DDBJ databases">
        <title>Genome sequence for Sphingorhabdus sp. strain M1.</title>
        <authorList>
            <person name="Park S.-J."/>
        </authorList>
    </citation>
    <scope>NUCLEOTIDE SEQUENCE [LARGE SCALE GENOMIC DNA]</scope>
    <source>
        <strain evidence="8 9">JK6</strain>
    </source>
</reference>
<evidence type="ECO:0000313" key="8">
    <source>
        <dbReference type="EMBL" id="QJB68413.1"/>
    </source>
</evidence>
<sequence length="1008" mass="108238">MSGNRNVGAFLLGTTALISANAALAQTTEAEDGETIIVVTGSQIQGAKINDVLPVTVLDEVAIEATGAASGEELFAAIPQVGTTAFNEQNTTGGVNGARGDIASINLRDLGTGNTLLLINGRRMNLHPGFQTELLVPVVSPDTNEIPPGSVKRLEILRDGASAVYGADAVAGVVNTILKGNMTGGFIEADWRASDGTSLYSTSISGGYGFDFADGRGNLTVYGSYFHENGAPVTIRDYAAFDDRRDLLIGTPFEGDASFNNRSTSSPFGQFDIQAPSSRTPIGDDDFYLQPSTFPGCRLEFGNGICARNGTTPTTDVRYNTNFGVDLFSRKNRYNAAALFNYDLSDSIEFYLEGSYYRSESRRANEASALLSAVPVGIARTAYWNPFGPIGSPNRLPGTTIAAGGADIIMERMRFVDVGTRDVSVNKDSYRLVAGLKGNFGEWDFDTGFVYSQANSIDLTRGRISLTLLQQSLNRTTPDAYNPFNGGCLENQGTGPNNGDCTPNPQAVIDAISIDVFRKGETTLALADFKVSRDDLFTLPGGDVGIATGVEFRRETFKDDRDPRLDGTITFTDSVTGDFNGSDVVGSSPSPDTSGRRDVFSAFAEAFIPLVSEDMDIPLIHELNVQVAGRMEHFKDIDETTIVPRAAASWTPVPGVIFRGAWSKGFRAPNLVQVNDAGTTRSNTRDDFVTCQAQVEKNIIANLGACSGTGTVSFRSGTNTLQPEKTQSINLGAVLEPEFIPGLTLTADYWRVKQRGIVGVFGDDNAIALDLLRRQNGSTNPNVQRNAPDADALALFAGTSLAAAGSIIQVLDPYLNLDSRVSKGWDFGMFYNVPEFGIGDIRLRLNAARLKSFVQSAGPDGQELLDAIAAGTLPTDVGVGGLGELLEIEGRPKWRLSGSISWGSGPVDVTVFGKYVGAVWDTSVTRDVLIVSDDPNANFFRVNDQFTMNASISYTVDNNTALSGTRLKFGINNLFNEDPPLADESYGYFSELHSSRGRQFIVELRKKF</sequence>
<protein>
    <submittedName>
        <fullName evidence="8">TonB-dependent receptor</fullName>
    </submittedName>
</protein>
<dbReference type="SUPFAM" id="SSF56935">
    <property type="entry name" value="Porins"/>
    <property type="match status" value="1"/>
</dbReference>
<evidence type="ECO:0000256" key="5">
    <source>
        <dbReference type="SAM" id="SignalP"/>
    </source>
</evidence>
<proteinExistence type="inferred from homology"/>
<dbReference type="Gene3D" id="2.40.170.20">
    <property type="entry name" value="TonB-dependent receptor, beta-barrel domain"/>
    <property type="match status" value="1"/>
</dbReference>
<dbReference type="Gene3D" id="2.170.130.10">
    <property type="entry name" value="TonB-dependent receptor, plug domain"/>
    <property type="match status" value="1"/>
</dbReference>